<dbReference type="CDD" id="cd18989">
    <property type="entry name" value="LGIC_ECD_cation"/>
    <property type="match status" value="1"/>
</dbReference>
<comment type="subcellular location">
    <subcellularLocation>
        <location evidence="1">Membrane</location>
        <topology evidence="1">Multi-pass membrane protein</topology>
    </subcellularLocation>
</comment>
<reference evidence="6 7" key="1">
    <citation type="journal article" date="2024" name="BMC Genomics">
        <title>De novo assembly and annotation of Popillia japonica's genome with initial clues to its potential as an invasive pest.</title>
        <authorList>
            <person name="Cucini C."/>
            <person name="Boschi S."/>
            <person name="Funari R."/>
            <person name="Cardaioli E."/>
            <person name="Iannotti N."/>
            <person name="Marturano G."/>
            <person name="Paoli F."/>
            <person name="Bruttini M."/>
            <person name="Carapelli A."/>
            <person name="Frati F."/>
            <person name="Nardi F."/>
        </authorList>
    </citation>
    <scope>NUCLEOTIDE SEQUENCE [LARGE SCALE GENOMIC DNA]</scope>
    <source>
        <strain evidence="6">DMR45628</strain>
    </source>
</reference>
<evidence type="ECO:0000313" key="6">
    <source>
        <dbReference type="EMBL" id="KAK9728534.1"/>
    </source>
</evidence>
<dbReference type="AlphaFoldDB" id="A0AAW1L5J0"/>
<keyword evidence="2" id="KW-1133">Transmembrane helix</keyword>
<dbReference type="InterPro" id="IPR036719">
    <property type="entry name" value="Neuro-gated_channel_TM_sf"/>
</dbReference>
<evidence type="ECO:0000256" key="1">
    <source>
        <dbReference type="ARBA" id="ARBA00004141"/>
    </source>
</evidence>
<feature type="transmembrane region" description="Helical" evidence="2">
    <location>
        <begin position="517"/>
        <end position="535"/>
    </location>
</feature>
<dbReference type="Pfam" id="PF02931">
    <property type="entry name" value="Neur_chan_LBD"/>
    <property type="match status" value="1"/>
</dbReference>
<keyword evidence="3" id="KW-0732">Signal</keyword>
<dbReference type="SUPFAM" id="SSF90112">
    <property type="entry name" value="Neurotransmitter-gated ion-channel transmembrane pore"/>
    <property type="match status" value="1"/>
</dbReference>
<protein>
    <submittedName>
        <fullName evidence="6">Farnesoic acid 0-methyl transferase</fullName>
    </submittedName>
</protein>
<keyword evidence="6" id="KW-0808">Transferase</keyword>
<feature type="transmembrane region" description="Helical" evidence="2">
    <location>
        <begin position="562"/>
        <end position="584"/>
    </location>
</feature>
<feature type="domain" description="Farnesoic acid O-methyl transferase" evidence="5">
    <location>
        <begin position="54"/>
        <end position="191"/>
    </location>
</feature>
<dbReference type="Proteomes" id="UP001458880">
    <property type="component" value="Unassembled WGS sequence"/>
</dbReference>
<dbReference type="PANTHER" id="PTHR36695">
    <property type="entry name" value="AGAP008648-PA"/>
    <property type="match status" value="1"/>
</dbReference>
<dbReference type="PANTHER" id="PTHR36695:SF12">
    <property type="entry name" value="AGAP008648-PA"/>
    <property type="match status" value="1"/>
</dbReference>
<feature type="chain" id="PRO_5043957210" evidence="3">
    <location>
        <begin position="19"/>
        <end position="589"/>
    </location>
</feature>
<keyword evidence="7" id="KW-1185">Reference proteome</keyword>
<dbReference type="Gene3D" id="1.20.58.390">
    <property type="entry name" value="Neurotransmitter-gated ion-channel transmembrane domain"/>
    <property type="match status" value="1"/>
</dbReference>
<evidence type="ECO:0000256" key="2">
    <source>
        <dbReference type="SAM" id="Phobius"/>
    </source>
</evidence>
<evidence type="ECO:0000313" key="7">
    <source>
        <dbReference type="Proteomes" id="UP001458880"/>
    </source>
</evidence>
<keyword evidence="2" id="KW-0472">Membrane</keyword>
<evidence type="ECO:0000259" key="5">
    <source>
        <dbReference type="Pfam" id="PF12248"/>
    </source>
</evidence>
<dbReference type="GO" id="GO:0016740">
    <property type="term" value="F:transferase activity"/>
    <property type="evidence" value="ECO:0007669"/>
    <property type="project" value="UniProtKB-KW"/>
</dbReference>
<dbReference type="Gene3D" id="2.70.170.10">
    <property type="entry name" value="Neurotransmitter-gated ion-channel ligand-binding domain"/>
    <property type="match status" value="1"/>
</dbReference>
<sequence length="589" mass="67340">MLTSAFYYLCIVIWKVRGAIYEQSLTGAIYEQSLTDFTKCDTHISRSEGKYSQFYEINRDARVPNDPLVFDFHFSVLARSDGHILLAENDVVARDDPVYEIVIGAGSNTFSDLRRLQKSSGKVTARIKGLLSAIEVRSFWIHVWSDGLIEVGQETNELAFIAWKDPEPLNLKYFSFSTWPGVEAKWYFNCKRNIVKSSELIQTDDERLKTDLLQNYDTFSRPVMNESDITDVELTLAFQYVSLDVASSRLSIKGAGCMMHGTNVNPSQKWTDEKLKWNPNDYGDIKFLNLPPYKLWTPDLRFHDYQIPVTRAILYQNGSVSDNIQFDDTCWCNVENLGSWPDDVHKCFVSFHFTRDGDRIKLRFSNTTENFLQQSSSSEWTIIDTSVEYDNLTDENVDYDADEPPKLTFSFTLRRVSTVYKLIFLTPFLVISISSLCTFWTSALGYAKITLCCIQLIIESIVLVCISSIIPGHSTTVPTLVRLYSDSLISTVILVIIAIVVINLCRNEHKKYSMPDVIYLALSSNILLKMLLLPTPQNDNVYGKLSENSTSVKEDMRDKSPWILLATIIDRICFIIYSILYIVLISRST</sequence>
<feature type="transmembrane region" description="Helical" evidence="2">
    <location>
        <begin position="449"/>
        <end position="471"/>
    </location>
</feature>
<dbReference type="GO" id="GO:0005230">
    <property type="term" value="F:extracellular ligand-gated monoatomic ion channel activity"/>
    <property type="evidence" value="ECO:0007669"/>
    <property type="project" value="InterPro"/>
</dbReference>
<name>A0AAW1L5J0_POPJA</name>
<evidence type="ECO:0000259" key="4">
    <source>
        <dbReference type="Pfam" id="PF02931"/>
    </source>
</evidence>
<dbReference type="InterPro" id="IPR036734">
    <property type="entry name" value="Neur_chan_lig-bd_sf"/>
</dbReference>
<feature type="transmembrane region" description="Helical" evidence="2">
    <location>
        <begin position="483"/>
        <end position="505"/>
    </location>
</feature>
<gene>
    <name evidence="6" type="ORF">QE152_g17925</name>
</gene>
<dbReference type="GO" id="GO:0016020">
    <property type="term" value="C:membrane"/>
    <property type="evidence" value="ECO:0007669"/>
    <property type="project" value="UniProtKB-SubCell"/>
</dbReference>
<keyword evidence="2" id="KW-0812">Transmembrane</keyword>
<dbReference type="InterPro" id="IPR022041">
    <property type="entry name" value="Methyltransf_FA"/>
</dbReference>
<accession>A0AAW1L5J0</accession>
<dbReference type="EMBL" id="JASPKY010000169">
    <property type="protein sequence ID" value="KAK9728534.1"/>
    <property type="molecule type" value="Genomic_DNA"/>
</dbReference>
<proteinExistence type="predicted"/>
<evidence type="ECO:0000256" key="3">
    <source>
        <dbReference type="SAM" id="SignalP"/>
    </source>
</evidence>
<feature type="transmembrane region" description="Helical" evidence="2">
    <location>
        <begin position="422"/>
        <end position="442"/>
    </location>
</feature>
<feature type="signal peptide" evidence="3">
    <location>
        <begin position="1"/>
        <end position="18"/>
    </location>
</feature>
<dbReference type="Pfam" id="PF12248">
    <property type="entry name" value="Methyltransf_FA"/>
    <property type="match status" value="1"/>
</dbReference>
<comment type="caution">
    <text evidence="6">The sequence shown here is derived from an EMBL/GenBank/DDBJ whole genome shotgun (WGS) entry which is preliminary data.</text>
</comment>
<feature type="domain" description="Neurotransmitter-gated ion-channel ligand-binding" evidence="4">
    <location>
        <begin position="206"/>
        <end position="415"/>
    </location>
</feature>
<dbReference type="InterPro" id="IPR006202">
    <property type="entry name" value="Neur_chan_lig-bd"/>
</dbReference>
<organism evidence="6 7">
    <name type="scientific">Popillia japonica</name>
    <name type="common">Japanese beetle</name>
    <dbReference type="NCBI Taxonomy" id="7064"/>
    <lineage>
        <taxon>Eukaryota</taxon>
        <taxon>Metazoa</taxon>
        <taxon>Ecdysozoa</taxon>
        <taxon>Arthropoda</taxon>
        <taxon>Hexapoda</taxon>
        <taxon>Insecta</taxon>
        <taxon>Pterygota</taxon>
        <taxon>Neoptera</taxon>
        <taxon>Endopterygota</taxon>
        <taxon>Coleoptera</taxon>
        <taxon>Polyphaga</taxon>
        <taxon>Scarabaeiformia</taxon>
        <taxon>Scarabaeidae</taxon>
        <taxon>Rutelinae</taxon>
        <taxon>Popillia</taxon>
    </lineage>
</organism>
<dbReference type="SUPFAM" id="SSF63712">
    <property type="entry name" value="Nicotinic receptor ligand binding domain-like"/>
    <property type="match status" value="1"/>
</dbReference>
<dbReference type="InterPro" id="IPR038050">
    <property type="entry name" value="Neuro_actylchol_rec"/>
</dbReference>